<dbReference type="Pfam" id="PF25087">
    <property type="entry name" value="GMPPB_C"/>
    <property type="match status" value="1"/>
</dbReference>
<feature type="domain" description="Mannose-1-phosphate guanyltransferase C-terminal" evidence="2">
    <location>
        <begin position="108"/>
        <end position="160"/>
    </location>
</feature>
<dbReference type="Proteomes" id="UP000286641">
    <property type="component" value="Unplaced"/>
</dbReference>
<dbReference type="SUPFAM" id="SSF51161">
    <property type="entry name" value="Trimeric LpxA-like enzymes"/>
    <property type="match status" value="1"/>
</dbReference>
<feature type="compositionally biased region" description="Polar residues" evidence="1">
    <location>
        <begin position="66"/>
        <end position="78"/>
    </location>
</feature>
<organism evidence="3 4">
    <name type="scientific">Callorhinus ursinus</name>
    <name type="common">Northern fur seal</name>
    <dbReference type="NCBI Taxonomy" id="34884"/>
    <lineage>
        <taxon>Eukaryota</taxon>
        <taxon>Metazoa</taxon>
        <taxon>Chordata</taxon>
        <taxon>Craniata</taxon>
        <taxon>Vertebrata</taxon>
        <taxon>Euteleostomi</taxon>
        <taxon>Mammalia</taxon>
        <taxon>Eutheria</taxon>
        <taxon>Laurasiatheria</taxon>
        <taxon>Carnivora</taxon>
        <taxon>Caniformia</taxon>
        <taxon>Pinnipedia</taxon>
        <taxon>Otariidae</taxon>
        <taxon>Callorhinus</taxon>
    </lineage>
</organism>
<dbReference type="InterPro" id="IPR050486">
    <property type="entry name" value="Mannose-1P_guanyltransferase"/>
</dbReference>
<dbReference type="AlphaFoldDB" id="A0A3Q7PI32"/>
<gene>
    <name evidence="4" type="primary">LOC112825785</name>
</gene>
<evidence type="ECO:0000313" key="4">
    <source>
        <dbReference type="RefSeq" id="XP_025729712.1"/>
    </source>
</evidence>
<evidence type="ECO:0000256" key="1">
    <source>
        <dbReference type="SAM" id="MobiDB-lite"/>
    </source>
</evidence>
<dbReference type="Gene3D" id="2.160.10.10">
    <property type="entry name" value="Hexapeptide repeat proteins"/>
    <property type="match status" value="1"/>
</dbReference>
<dbReference type="RefSeq" id="XP_025729712.1">
    <property type="nucleotide sequence ID" value="XM_025873927.1"/>
</dbReference>
<evidence type="ECO:0000259" key="2">
    <source>
        <dbReference type="Pfam" id="PF25087"/>
    </source>
</evidence>
<feature type="region of interest" description="Disordered" evidence="1">
    <location>
        <begin position="1"/>
        <end position="34"/>
    </location>
</feature>
<evidence type="ECO:0000313" key="3">
    <source>
        <dbReference type="Proteomes" id="UP000286641"/>
    </source>
</evidence>
<proteinExistence type="predicted"/>
<reference key="1">
    <citation type="submission" date="2019-01" db="UniProtKB">
        <authorList>
            <consortium name="RefSeq"/>
        </authorList>
    </citation>
    <scope>IDENTIFICATION</scope>
</reference>
<feature type="region of interest" description="Disordered" evidence="1">
    <location>
        <begin position="63"/>
        <end position="90"/>
    </location>
</feature>
<protein>
    <submittedName>
        <fullName evidence="4">Mannose-1-phosphate guanyltransferase-like</fullName>
    </submittedName>
</protein>
<dbReference type="InterPro" id="IPR056729">
    <property type="entry name" value="GMPPB_C"/>
</dbReference>
<reference evidence="4" key="2">
    <citation type="submission" date="2025-08" db="UniProtKB">
        <authorList>
            <consortium name="RefSeq"/>
        </authorList>
    </citation>
    <scope>IDENTIFICATION</scope>
    <source>
        <tissue evidence="4">Blood</tissue>
    </source>
</reference>
<dbReference type="InterPro" id="IPR011004">
    <property type="entry name" value="Trimer_LpxA-like_sf"/>
</dbReference>
<dbReference type="InParanoid" id="A0A3Q7PI32"/>
<sequence length="170" mass="18520">MSSSKTSRMGNWRTLQACGQEQEPSAWSRMCSPSWPGRARSTSTSLMVSGARSSLQAQLSMPPASTWASTSSLTQNAWPSMPPGVHKSEEMFTSTPQLRWSRRRCWAPTSPLGRGVTVGEGVRLHESIVLHGATLQEHTCVLHTIVGWGSTVGHWARVQGTPNDPNPNNP</sequence>
<feature type="compositionally biased region" description="Polar residues" evidence="1">
    <location>
        <begin position="1"/>
        <end position="25"/>
    </location>
</feature>
<name>A0A3Q7PI32_CALUR</name>
<keyword evidence="3" id="KW-1185">Reference proteome</keyword>
<accession>A0A3Q7PI32</accession>
<dbReference type="PANTHER" id="PTHR22572">
    <property type="entry name" value="SUGAR-1-PHOSPHATE GUANYL TRANSFERASE"/>
    <property type="match status" value="1"/>
</dbReference>